<dbReference type="eggNOG" id="COG0664">
    <property type="taxonomic scope" value="Bacteria"/>
</dbReference>
<dbReference type="PATRIC" id="fig|1122180.6.peg.828"/>
<keyword evidence="6" id="KW-1185">Reference proteome</keyword>
<keyword evidence="2" id="KW-0238">DNA-binding</keyword>
<feature type="domain" description="HTH crp-type" evidence="4">
    <location>
        <begin position="153"/>
        <end position="220"/>
    </location>
</feature>
<evidence type="ECO:0000256" key="2">
    <source>
        <dbReference type="ARBA" id="ARBA00023125"/>
    </source>
</evidence>
<evidence type="ECO:0000259" key="4">
    <source>
        <dbReference type="Pfam" id="PF13545"/>
    </source>
</evidence>
<sequence length="238" mass="25722">MKVEEKGTGDTGNQLLARMPAALADLVFGDLEPVDLPQGMILEEPNEPVEHVYFPTSGVISIVAMSDRAVAQIEAGLVGREGMSGAMLALGTDRSPHQTTVQIGGAGYRLEADRLRAALQQDALRERLLHYCHALSVQTAHTALANAKLKLDARLARWLLMCHDRIDGDEVPLTHGFLSVMLGVRRAGVTVSLHILEGQGLVRATRGLIRILDRDGLEQMVGGCYGVPEAEYARLLQG</sequence>
<dbReference type="SUPFAM" id="SSF46785">
    <property type="entry name" value="Winged helix' DNA-binding domain"/>
    <property type="match status" value="1"/>
</dbReference>
<dbReference type="InterPro" id="IPR014710">
    <property type="entry name" value="RmlC-like_jellyroll"/>
</dbReference>
<comment type="caution">
    <text evidence="5">The sequence shown here is derived from an EMBL/GenBank/DDBJ whole genome shotgun (WGS) entry which is preliminary data.</text>
</comment>
<dbReference type="Gene3D" id="2.60.120.10">
    <property type="entry name" value="Jelly Rolls"/>
    <property type="match status" value="1"/>
</dbReference>
<dbReference type="RefSeq" id="WP_017927670.1">
    <property type="nucleotide sequence ID" value="NZ_KB822996.1"/>
</dbReference>
<dbReference type="InterPro" id="IPR018490">
    <property type="entry name" value="cNMP-bd_dom_sf"/>
</dbReference>
<dbReference type="InterPro" id="IPR012318">
    <property type="entry name" value="HTH_CRP"/>
</dbReference>
<dbReference type="SUPFAM" id="SSF51206">
    <property type="entry name" value="cAMP-binding domain-like"/>
    <property type="match status" value="1"/>
</dbReference>
<reference evidence="5 6" key="1">
    <citation type="submission" date="2013-03" db="EMBL/GenBank/DDBJ databases">
        <authorList>
            <person name="Fiebig A."/>
            <person name="Goeker M."/>
            <person name="Klenk H.-P.P."/>
        </authorList>
    </citation>
    <scope>NUCLEOTIDE SEQUENCE [LARGE SCALE GENOMIC DNA]</scope>
    <source>
        <strain evidence="5 6">DSM 17492</strain>
    </source>
</reference>
<dbReference type="Proteomes" id="UP000025047">
    <property type="component" value="Unassembled WGS sequence"/>
</dbReference>
<evidence type="ECO:0000256" key="1">
    <source>
        <dbReference type="ARBA" id="ARBA00023015"/>
    </source>
</evidence>
<keyword evidence="1" id="KW-0805">Transcription regulation</keyword>
<dbReference type="InterPro" id="IPR036390">
    <property type="entry name" value="WH_DNA-bd_sf"/>
</dbReference>
<protein>
    <submittedName>
        <fullName evidence="5">cAMP-binding protein</fullName>
    </submittedName>
</protein>
<dbReference type="STRING" id="1122180.Lokhon_00834"/>
<dbReference type="AlphaFoldDB" id="A0A017HHN3"/>
<dbReference type="HOGENOM" id="CLU_077340_0_0_5"/>
<proteinExistence type="predicted"/>
<dbReference type="GO" id="GO:0006355">
    <property type="term" value="P:regulation of DNA-templated transcription"/>
    <property type="evidence" value="ECO:0007669"/>
    <property type="project" value="InterPro"/>
</dbReference>
<evidence type="ECO:0000313" key="5">
    <source>
        <dbReference type="EMBL" id="EYD73304.1"/>
    </source>
</evidence>
<gene>
    <name evidence="5" type="ORF">Lokhon_00834</name>
</gene>
<keyword evidence="3" id="KW-0804">Transcription</keyword>
<dbReference type="OrthoDB" id="7506088at2"/>
<dbReference type="EMBL" id="APGJ01000003">
    <property type="protein sequence ID" value="EYD73304.1"/>
    <property type="molecule type" value="Genomic_DNA"/>
</dbReference>
<accession>A0A017HHN3</accession>
<organism evidence="5 6">
    <name type="scientific">Limimaricola hongkongensis DSM 17492</name>
    <dbReference type="NCBI Taxonomy" id="1122180"/>
    <lineage>
        <taxon>Bacteria</taxon>
        <taxon>Pseudomonadati</taxon>
        <taxon>Pseudomonadota</taxon>
        <taxon>Alphaproteobacteria</taxon>
        <taxon>Rhodobacterales</taxon>
        <taxon>Paracoccaceae</taxon>
        <taxon>Limimaricola</taxon>
    </lineage>
</organism>
<evidence type="ECO:0000256" key="3">
    <source>
        <dbReference type="ARBA" id="ARBA00023163"/>
    </source>
</evidence>
<dbReference type="Pfam" id="PF13545">
    <property type="entry name" value="HTH_Crp_2"/>
    <property type="match status" value="1"/>
</dbReference>
<dbReference type="GO" id="GO:0003677">
    <property type="term" value="F:DNA binding"/>
    <property type="evidence" value="ECO:0007669"/>
    <property type="project" value="UniProtKB-KW"/>
</dbReference>
<name>A0A017HHN3_9RHOB</name>
<evidence type="ECO:0000313" key="6">
    <source>
        <dbReference type="Proteomes" id="UP000025047"/>
    </source>
</evidence>